<sequence length="77" mass="8139">MVKAYMLVQTEVGLSASVTRAVRELDGVESADDVAGPYDVIVQVQAPSVQELGRGVIAHVLEVPGITRTTTCTVVEL</sequence>
<dbReference type="Pfam" id="PF01037">
    <property type="entry name" value="AsnC_trans_reg"/>
    <property type="match status" value="1"/>
</dbReference>
<accession>A0A1B1NGR6</accession>
<proteinExistence type="predicted"/>
<dbReference type="STRING" id="1758689.SGUI_3241"/>
<organism evidence="2 3">
    <name type="scientific">Serinicoccus hydrothermalis</name>
    <dbReference type="NCBI Taxonomy" id="1758689"/>
    <lineage>
        <taxon>Bacteria</taxon>
        <taxon>Bacillati</taxon>
        <taxon>Actinomycetota</taxon>
        <taxon>Actinomycetes</taxon>
        <taxon>Micrococcales</taxon>
        <taxon>Ornithinimicrobiaceae</taxon>
        <taxon>Serinicoccus</taxon>
    </lineage>
</organism>
<keyword evidence="3" id="KW-1185">Reference proteome</keyword>
<feature type="domain" description="Transcription regulator AsnC/Lrp ligand binding" evidence="1">
    <location>
        <begin position="9"/>
        <end position="75"/>
    </location>
</feature>
<evidence type="ECO:0000259" key="1">
    <source>
        <dbReference type="Pfam" id="PF01037"/>
    </source>
</evidence>
<protein>
    <submittedName>
        <fullName evidence="2">Transcriptional regulator, AsnC family</fullName>
    </submittedName>
</protein>
<dbReference type="InterPro" id="IPR011008">
    <property type="entry name" value="Dimeric_a/b-barrel"/>
</dbReference>
<dbReference type="InterPro" id="IPR019887">
    <property type="entry name" value="Tscrpt_reg_AsnC/Lrp_C"/>
</dbReference>
<gene>
    <name evidence="2" type="ORF">SGUI_3241</name>
</gene>
<dbReference type="KEGG" id="serj:SGUI_3241"/>
<reference evidence="2 3" key="1">
    <citation type="submission" date="2016-03" db="EMBL/GenBank/DDBJ databases">
        <title>Shallow-sea hydrothermal system.</title>
        <authorList>
            <person name="Tang K."/>
        </authorList>
    </citation>
    <scope>NUCLEOTIDE SEQUENCE [LARGE SCALE GENOMIC DNA]</scope>
    <source>
        <strain evidence="2 3">JLT9</strain>
    </source>
</reference>
<evidence type="ECO:0000313" key="3">
    <source>
        <dbReference type="Proteomes" id="UP000092482"/>
    </source>
</evidence>
<dbReference type="RefSeq" id="WP_066642188.1">
    <property type="nucleotide sequence ID" value="NZ_CP014989.1"/>
</dbReference>
<dbReference type="SUPFAM" id="SSF54909">
    <property type="entry name" value="Dimeric alpha+beta barrel"/>
    <property type="match status" value="1"/>
</dbReference>
<evidence type="ECO:0000313" key="2">
    <source>
        <dbReference type="EMBL" id="ANS80637.1"/>
    </source>
</evidence>
<dbReference type="AlphaFoldDB" id="A0A1B1NGR6"/>
<dbReference type="EMBL" id="CP014989">
    <property type="protein sequence ID" value="ANS80637.1"/>
    <property type="molecule type" value="Genomic_DNA"/>
</dbReference>
<dbReference type="Proteomes" id="UP000092482">
    <property type="component" value="Chromosome"/>
</dbReference>
<dbReference type="OrthoDB" id="9797216at2"/>
<dbReference type="Gene3D" id="3.30.70.920">
    <property type="match status" value="1"/>
</dbReference>
<name>A0A1B1NGR6_9MICO</name>